<dbReference type="AlphaFoldDB" id="A0A834WKK5"/>
<dbReference type="Proteomes" id="UP000634136">
    <property type="component" value="Unassembled WGS sequence"/>
</dbReference>
<proteinExistence type="predicted"/>
<reference evidence="1" key="1">
    <citation type="submission" date="2020-09" db="EMBL/GenBank/DDBJ databases">
        <title>Genome-Enabled Discovery of Anthraquinone Biosynthesis in Senna tora.</title>
        <authorList>
            <person name="Kang S.-H."/>
            <person name="Pandey R.P."/>
            <person name="Lee C.-M."/>
            <person name="Sim J.-S."/>
            <person name="Jeong J.-T."/>
            <person name="Choi B.-S."/>
            <person name="Jung M."/>
            <person name="Ginzburg D."/>
            <person name="Zhao K."/>
            <person name="Won S.Y."/>
            <person name="Oh T.-J."/>
            <person name="Yu Y."/>
            <person name="Kim N.-H."/>
            <person name="Lee O.R."/>
            <person name="Lee T.-H."/>
            <person name="Bashyal P."/>
            <person name="Kim T.-S."/>
            <person name="Lee W.-H."/>
            <person name="Kawkins C."/>
            <person name="Kim C.-K."/>
            <person name="Kim J.S."/>
            <person name="Ahn B.O."/>
            <person name="Rhee S.Y."/>
            <person name="Sohng J.K."/>
        </authorList>
    </citation>
    <scope>NUCLEOTIDE SEQUENCE</scope>
    <source>
        <tissue evidence="1">Leaf</tissue>
    </source>
</reference>
<comment type="caution">
    <text evidence="1">The sequence shown here is derived from an EMBL/GenBank/DDBJ whole genome shotgun (WGS) entry which is preliminary data.</text>
</comment>
<evidence type="ECO:0000313" key="2">
    <source>
        <dbReference type="Proteomes" id="UP000634136"/>
    </source>
</evidence>
<sequence>MRSGPSLTNLAKDTIGVERGLASCILALKGTEVVAGVVEIGTETDSDEAPEVVLDIGECCVPEIEELEALETALVLEQSF</sequence>
<protein>
    <submittedName>
        <fullName evidence="1">Uncharacterized protein</fullName>
    </submittedName>
</protein>
<accession>A0A834WKK5</accession>
<name>A0A834WKK5_9FABA</name>
<evidence type="ECO:0000313" key="1">
    <source>
        <dbReference type="EMBL" id="KAF7824373.1"/>
    </source>
</evidence>
<keyword evidence="2" id="KW-1185">Reference proteome</keyword>
<dbReference type="EMBL" id="JAAIUW010000007">
    <property type="protein sequence ID" value="KAF7824373.1"/>
    <property type="molecule type" value="Genomic_DNA"/>
</dbReference>
<gene>
    <name evidence="1" type="ORF">G2W53_022517</name>
</gene>
<organism evidence="1 2">
    <name type="scientific">Senna tora</name>
    <dbReference type="NCBI Taxonomy" id="362788"/>
    <lineage>
        <taxon>Eukaryota</taxon>
        <taxon>Viridiplantae</taxon>
        <taxon>Streptophyta</taxon>
        <taxon>Embryophyta</taxon>
        <taxon>Tracheophyta</taxon>
        <taxon>Spermatophyta</taxon>
        <taxon>Magnoliopsida</taxon>
        <taxon>eudicotyledons</taxon>
        <taxon>Gunneridae</taxon>
        <taxon>Pentapetalae</taxon>
        <taxon>rosids</taxon>
        <taxon>fabids</taxon>
        <taxon>Fabales</taxon>
        <taxon>Fabaceae</taxon>
        <taxon>Caesalpinioideae</taxon>
        <taxon>Cassia clade</taxon>
        <taxon>Senna</taxon>
    </lineage>
</organism>